<dbReference type="Proteomes" id="UP001151760">
    <property type="component" value="Unassembled WGS sequence"/>
</dbReference>
<accession>A0ABQ5GJG1</accession>
<name>A0ABQ5GJG1_9ASTR</name>
<reference evidence="1" key="1">
    <citation type="journal article" date="2022" name="Int. J. Mol. Sci.">
        <title>Draft Genome of Tanacetum Coccineum: Genomic Comparison of Closely Related Tanacetum-Family Plants.</title>
        <authorList>
            <person name="Yamashiro T."/>
            <person name="Shiraishi A."/>
            <person name="Nakayama K."/>
            <person name="Satake H."/>
        </authorList>
    </citation>
    <scope>NUCLEOTIDE SEQUENCE</scope>
</reference>
<keyword evidence="2" id="KW-1185">Reference proteome</keyword>
<evidence type="ECO:0000313" key="2">
    <source>
        <dbReference type="Proteomes" id="UP001151760"/>
    </source>
</evidence>
<dbReference type="EMBL" id="BQNB010018529">
    <property type="protein sequence ID" value="GJT75434.1"/>
    <property type="molecule type" value="Genomic_DNA"/>
</dbReference>
<sequence>MVTNVRTPALDNVDYRHTKLFESRGSLLLLMKDASCRYYVSEMREESSEWSMKYILDDLINIVPSGPSRATKSLDTIPATFASYNLKESRQGSFPALPRATGGDPRLFSFKLILPTEDKYPGRHFAREMSGENSLRFSLGEWSGPQYPTESFQGFLKGLYWNNAIHWINYHDKLHSKCDIVDHPMVTNIRTPALDNVDYTRTKLFESRGSLLLLMKKSSRRYHVFEMREESSEWSVKYILDDLINIVPSGGRCKAVFCVLF</sequence>
<gene>
    <name evidence="1" type="ORF">Tco_1042159</name>
</gene>
<comment type="caution">
    <text evidence="1">The sequence shown here is derived from an EMBL/GenBank/DDBJ whole genome shotgun (WGS) entry which is preliminary data.</text>
</comment>
<organism evidence="1 2">
    <name type="scientific">Tanacetum coccineum</name>
    <dbReference type="NCBI Taxonomy" id="301880"/>
    <lineage>
        <taxon>Eukaryota</taxon>
        <taxon>Viridiplantae</taxon>
        <taxon>Streptophyta</taxon>
        <taxon>Embryophyta</taxon>
        <taxon>Tracheophyta</taxon>
        <taxon>Spermatophyta</taxon>
        <taxon>Magnoliopsida</taxon>
        <taxon>eudicotyledons</taxon>
        <taxon>Gunneridae</taxon>
        <taxon>Pentapetalae</taxon>
        <taxon>asterids</taxon>
        <taxon>campanulids</taxon>
        <taxon>Asterales</taxon>
        <taxon>Asteraceae</taxon>
        <taxon>Asteroideae</taxon>
        <taxon>Anthemideae</taxon>
        <taxon>Anthemidinae</taxon>
        <taxon>Tanacetum</taxon>
    </lineage>
</organism>
<reference evidence="1" key="2">
    <citation type="submission" date="2022-01" db="EMBL/GenBank/DDBJ databases">
        <authorList>
            <person name="Yamashiro T."/>
            <person name="Shiraishi A."/>
            <person name="Satake H."/>
            <person name="Nakayama K."/>
        </authorList>
    </citation>
    <scope>NUCLEOTIDE SEQUENCE</scope>
</reference>
<evidence type="ECO:0000313" key="1">
    <source>
        <dbReference type="EMBL" id="GJT75434.1"/>
    </source>
</evidence>
<proteinExistence type="predicted"/>
<protein>
    <submittedName>
        <fullName evidence="1">Uncharacterized protein</fullName>
    </submittedName>
</protein>